<dbReference type="EMBL" id="KN831969">
    <property type="protein sequence ID" value="KIO04707.1"/>
    <property type="molecule type" value="Genomic_DNA"/>
</dbReference>
<dbReference type="STRING" id="870435.A0A0C3K549"/>
<gene>
    <name evidence="6" type="ORF">M404DRAFT_142331</name>
</gene>
<dbReference type="Proteomes" id="UP000054217">
    <property type="component" value="Unassembled WGS sequence"/>
</dbReference>
<evidence type="ECO:0000256" key="5">
    <source>
        <dbReference type="SAM" id="Phobius"/>
    </source>
</evidence>
<dbReference type="HOGENOM" id="CLU_063928_0_0_1"/>
<keyword evidence="7" id="KW-1185">Reference proteome</keyword>
<dbReference type="OrthoDB" id="434972at2759"/>
<dbReference type="InterPro" id="IPR050475">
    <property type="entry name" value="Prenyltransferase_related"/>
</dbReference>
<dbReference type="GO" id="GO:0016020">
    <property type="term" value="C:membrane"/>
    <property type="evidence" value="ECO:0007669"/>
    <property type="project" value="UniProtKB-SubCell"/>
</dbReference>
<dbReference type="CDD" id="cd13965">
    <property type="entry name" value="PT_UbiA_3"/>
    <property type="match status" value="1"/>
</dbReference>
<evidence type="ECO:0000313" key="6">
    <source>
        <dbReference type="EMBL" id="KIO04707.1"/>
    </source>
</evidence>
<feature type="transmembrane region" description="Helical" evidence="5">
    <location>
        <begin position="234"/>
        <end position="255"/>
    </location>
</feature>
<organism evidence="6 7">
    <name type="scientific">Pisolithus tinctorius Marx 270</name>
    <dbReference type="NCBI Taxonomy" id="870435"/>
    <lineage>
        <taxon>Eukaryota</taxon>
        <taxon>Fungi</taxon>
        <taxon>Dikarya</taxon>
        <taxon>Basidiomycota</taxon>
        <taxon>Agaricomycotina</taxon>
        <taxon>Agaricomycetes</taxon>
        <taxon>Agaricomycetidae</taxon>
        <taxon>Boletales</taxon>
        <taxon>Sclerodermatineae</taxon>
        <taxon>Pisolithaceae</taxon>
        <taxon>Pisolithus</taxon>
    </lineage>
</organism>
<keyword evidence="3 5" id="KW-1133">Transmembrane helix</keyword>
<evidence type="ECO:0000256" key="4">
    <source>
        <dbReference type="ARBA" id="ARBA00023136"/>
    </source>
</evidence>
<feature type="transmembrane region" description="Helical" evidence="5">
    <location>
        <begin position="95"/>
        <end position="113"/>
    </location>
</feature>
<dbReference type="GO" id="GO:0016765">
    <property type="term" value="F:transferase activity, transferring alkyl or aryl (other than methyl) groups"/>
    <property type="evidence" value="ECO:0007669"/>
    <property type="project" value="InterPro"/>
</dbReference>
<evidence type="ECO:0000256" key="2">
    <source>
        <dbReference type="ARBA" id="ARBA00022692"/>
    </source>
</evidence>
<protein>
    <submittedName>
        <fullName evidence="6">Uncharacterized protein</fullName>
    </submittedName>
</protein>
<reference evidence="7" key="2">
    <citation type="submission" date="2015-01" db="EMBL/GenBank/DDBJ databases">
        <title>Evolutionary Origins and Diversification of the Mycorrhizal Mutualists.</title>
        <authorList>
            <consortium name="DOE Joint Genome Institute"/>
            <consortium name="Mycorrhizal Genomics Consortium"/>
            <person name="Kohler A."/>
            <person name="Kuo A."/>
            <person name="Nagy L.G."/>
            <person name="Floudas D."/>
            <person name="Copeland A."/>
            <person name="Barry K.W."/>
            <person name="Cichocki N."/>
            <person name="Veneault-Fourrey C."/>
            <person name="LaButti K."/>
            <person name="Lindquist E.A."/>
            <person name="Lipzen A."/>
            <person name="Lundell T."/>
            <person name="Morin E."/>
            <person name="Murat C."/>
            <person name="Riley R."/>
            <person name="Ohm R."/>
            <person name="Sun H."/>
            <person name="Tunlid A."/>
            <person name="Henrissat B."/>
            <person name="Grigoriev I.V."/>
            <person name="Hibbett D.S."/>
            <person name="Martin F."/>
        </authorList>
    </citation>
    <scope>NUCLEOTIDE SEQUENCE [LARGE SCALE GENOMIC DNA]</scope>
    <source>
        <strain evidence="7">Marx 270</strain>
    </source>
</reference>
<keyword evidence="4 5" id="KW-0472">Membrane</keyword>
<name>A0A0C3K549_PISTI</name>
<proteinExistence type="predicted"/>
<reference evidence="6 7" key="1">
    <citation type="submission" date="2014-04" db="EMBL/GenBank/DDBJ databases">
        <authorList>
            <consortium name="DOE Joint Genome Institute"/>
            <person name="Kuo A."/>
            <person name="Kohler A."/>
            <person name="Costa M.D."/>
            <person name="Nagy L.G."/>
            <person name="Floudas D."/>
            <person name="Copeland A."/>
            <person name="Barry K.W."/>
            <person name="Cichocki N."/>
            <person name="Veneault-Fourrey C."/>
            <person name="LaButti K."/>
            <person name="Lindquist E.A."/>
            <person name="Lipzen A."/>
            <person name="Lundell T."/>
            <person name="Morin E."/>
            <person name="Murat C."/>
            <person name="Sun H."/>
            <person name="Tunlid A."/>
            <person name="Henrissat B."/>
            <person name="Grigoriev I.V."/>
            <person name="Hibbett D.S."/>
            <person name="Martin F."/>
            <person name="Nordberg H.P."/>
            <person name="Cantor M.N."/>
            <person name="Hua S.X."/>
        </authorList>
    </citation>
    <scope>NUCLEOTIDE SEQUENCE [LARGE SCALE GENOMIC DNA]</scope>
    <source>
        <strain evidence="6 7">Marx 270</strain>
    </source>
</reference>
<dbReference type="PANTHER" id="PTHR42723:SF1">
    <property type="entry name" value="CHLOROPHYLL SYNTHASE, CHLOROPLASTIC"/>
    <property type="match status" value="1"/>
</dbReference>
<evidence type="ECO:0000256" key="3">
    <source>
        <dbReference type="ARBA" id="ARBA00022989"/>
    </source>
</evidence>
<accession>A0A0C3K549</accession>
<dbReference type="InterPro" id="IPR044878">
    <property type="entry name" value="UbiA_sf"/>
</dbReference>
<dbReference type="Gene3D" id="1.10.357.140">
    <property type="entry name" value="UbiA prenyltransferase"/>
    <property type="match status" value="1"/>
</dbReference>
<dbReference type="InParanoid" id="A0A0C3K549"/>
<dbReference type="PANTHER" id="PTHR42723">
    <property type="entry name" value="CHLOROPHYLL SYNTHASE"/>
    <property type="match status" value="1"/>
</dbReference>
<evidence type="ECO:0000313" key="7">
    <source>
        <dbReference type="Proteomes" id="UP000054217"/>
    </source>
</evidence>
<feature type="transmembrane region" description="Helical" evidence="5">
    <location>
        <begin position="207"/>
        <end position="228"/>
    </location>
</feature>
<sequence length="313" mass="35604">MTKSLQLRKIFSALYTLFLFTQSDIRIALLPVTLFSIAAAPLASPIRLLETTFWIWLHLLQCNVANQIKEPDEDKINKPSRPIPSGRITVEDATLLRWALVPICLVYSALYSMELMQISLTLMLFTMWYNEHNGDKDSLSKNLLTAVMYGISELGGTLVAGRDRTQVSQTGRIATEMTVAVFMSTLHAQDFKDVDGDRLIGRRTFPIAYPVASRFAIGLAIPLWSILLTVVWQLDPLCAVAFVGYGCYVGARFMLYRTVQNDKLSCKHYCAWFSIHHLFPAYWYYRHGANQCPSFAFIEKMLTDLCYLASFHK</sequence>
<dbReference type="AlphaFoldDB" id="A0A0C3K549"/>
<dbReference type="InterPro" id="IPR000537">
    <property type="entry name" value="UbiA_prenyltransferase"/>
</dbReference>
<dbReference type="Pfam" id="PF01040">
    <property type="entry name" value="UbiA"/>
    <property type="match status" value="1"/>
</dbReference>
<keyword evidence="2 5" id="KW-0812">Transmembrane</keyword>
<comment type="subcellular location">
    <subcellularLocation>
        <location evidence="1">Membrane</location>
        <topology evidence="1">Multi-pass membrane protein</topology>
    </subcellularLocation>
</comment>
<evidence type="ECO:0000256" key="1">
    <source>
        <dbReference type="ARBA" id="ARBA00004141"/>
    </source>
</evidence>